<evidence type="ECO:0000259" key="2">
    <source>
        <dbReference type="Pfam" id="PF00149"/>
    </source>
</evidence>
<evidence type="ECO:0000256" key="1">
    <source>
        <dbReference type="ARBA" id="ARBA00007993"/>
    </source>
</evidence>
<dbReference type="Pfam" id="PF00149">
    <property type="entry name" value="Metallophos"/>
    <property type="match status" value="1"/>
</dbReference>
<dbReference type="GeneTree" id="ENSGT00390000007681"/>
<protein>
    <submittedName>
        <fullName evidence="3">Metallophosphoesterase domain containing 1</fullName>
    </submittedName>
</protein>
<dbReference type="OMA" id="FNEWLGN"/>
<dbReference type="AlphaFoldDB" id="A0A2K5DV94"/>
<feature type="domain" description="Calcineurin-like phosphoesterase" evidence="2">
    <location>
        <begin position="109"/>
        <end position="251"/>
    </location>
</feature>
<dbReference type="PANTHER" id="PTHR12905">
    <property type="entry name" value="METALLOPHOSPHOESTERASE"/>
    <property type="match status" value="1"/>
</dbReference>
<dbReference type="Ensembl" id="ENSANAT00000042751.1">
    <property type="protein sequence ID" value="ENSANAP00000024832.1"/>
    <property type="gene ID" value="ENSANAG00000030133.1"/>
</dbReference>
<dbReference type="GO" id="GO:0016787">
    <property type="term" value="F:hydrolase activity"/>
    <property type="evidence" value="ECO:0007669"/>
    <property type="project" value="InterPro"/>
</dbReference>
<dbReference type="Proteomes" id="UP000233020">
    <property type="component" value="Unplaced"/>
</dbReference>
<accession>A0A2K5DV94</accession>
<keyword evidence="4" id="KW-1185">Reference proteome</keyword>
<organism evidence="3 4">
    <name type="scientific">Aotus nancymaae</name>
    <name type="common">Ma's night monkey</name>
    <dbReference type="NCBI Taxonomy" id="37293"/>
    <lineage>
        <taxon>Eukaryota</taxon>
        <taxon>Metazoa</taxon>
        <taxon>Chordata</taxon>
        <taxon>Craniata</taxon>
        <taxon>Vertebrata</taxon>
        <taxon>Euteleostomi</taxon>
        <taxon>Mammalia</taxon>
        <taxon>Eutheria</taxon>
        <taxon>Euarchontoglires</taxon>
        <taxon>Primates</taxon>
        <taxon>Haplorrhini</taxon>
        <taxon>Platyrrhini</taxon>
        <taxon>Aotidae</taxon>
        <taxon>Aotus</taxon>
    </lineage>
</organism>
<dbReference type="InterPro" id="IPR029052">
    <property type="entry name" value="Metallo-depent_PP-like"/>
</dbReference>
<gene>
    <name evidence="3" type="primary">MPPED1</name>
</gene>
<dbReference type="InterPro" id="IPR004843">
    <property type="entry name" value="Calcineurin-like_PHP"/>
</dbReference>
<dbReference type="STRING" id="37293.ENSANAP00000024832"/>
<dbReference type="SUPFAM" id="SSF56300">
    <property type="entry name" value="Metallo-dependent phosphatases"/>
    <property type="match status" value="1"/>
</dbReference>
<reference evidence="3" key="2">
    <citation type="submission" date="2025-09" db="UniProtKB">
        <authorList>
            <consortium name="Ensembl"/>
        </authorList>
    </citation>
    <scope>IDENTIFICATION</scope>
</reference>
<evidence type="ECO:0000313" key="3">
    <source>
        <dbReference type="Ensembl" id="ENSANAP00000024832.1"/>
    </source>
</evidence>
<reference evidence="3" key="1">
    <citation type="submission" date="2025-08" db="UniProtKB">
        <authorList>
            <consortium name="Ensembl"/>
        </authorList>
    </citation>
    <scope>IDENTIFICATION</scope>
</reference>
<evidence type="ECO:0000313" key="4">
    <source>
        <dbReference type="Proteomes" id="UP000233020"/>
    </source>
</evidence>
<sequence>MWRSRWDAGVLKAEALALLPCGLGMAFSQSHVMAARRHQHSRLIIEVDEYSSNPTQAFTFYNINQGRFQPPHVQMVDPVPHDAPNLQATPASSASLTPLTGTDPIQMPTGDVLIHAGDFTELGLPSEVKKFNEWLGSLPYEYKIVIAGNHELTFDQEFMADLIKQDFYYFPSVSKLKPENYENVQSLLTNCIYLQDSEVTVRGFRIYGSPWQPWFYGWGFNLPRGQALLEKWNLIPEGVDILITHGPPLGKALLAQPPRKLWRGSEYHLLGHWGHVAPCAGGLTCYIVGSSQQNERPENPPCGFSSCLC</sequence>
<dbReference type="PANTHER" id="PTHR12905:SF31">
    <property type="entry name" value="METALLOPHOSPHOESTERASE DOMAIN-CONTAINING PROTEIN 1"/>
    <property type="match status" value="1"/>
</dbReference>
<dbReference type="Gene3D" id="3.60.21.10">
    <property type="match status" value="1"/>
</dbReference>
<dbReference type="InterPro" id="IPR051693">
    <property type="entry name" value="UPF0046_metallophosphoest"/>
</dbReference>
<comment type="similarity">
    <text evidence="1">Belongs to the UPF0046 family.</text>
</comment>
<proteinExistence type="inferred from homology"/>
<name>A0A2K5DV94_AOTNA</name>